<dbReference type="EMBL" id="AZDO01000124">
    <property type="protein sequence ID" value="KRK91696.1"/>
    <property type="molecule type" value="Genomic_DNA"/>
</dbReference>
<sequence>MPKIGLFSLGINLERLILMGKSLYKFQDIIGVSIFAALGTILMFFEFPVLIWLPFLKVDLSDVVAVVGTFAFGPVGGIMIALLKSMVHLLVTGTGLAGLIGDGAAFVGSVALLLPFAHFWKKDKKIMAVVSGTLSLTVIMSLLNYFVVMPLYMNVVGMQLNMSLAKYVATGVIPFNIIKALIISVAVIIVYPRIKGHFAIK</sequence>
<evidence type="ECO:0000256" key="5">
    <source>
        <dbReference type="ARBA" id="ARBA00022692"/>
    </source>
</evidence>
<keyword evidence="6 9" id="KW-1133">Transmembrane helix</keyword>
<dbReference type="PANTHER" id="PTHR38438:SF1">
    <property type="entry name" value="RIBOFLAVIN TRANSPORTER RIBU"/>
    <property type="match status" value="1"/>
</dbReference>
<dbReference type="PANTHER" id="PTHR38438">
    <property type="entry name" value="RIBOFLAVIN TRANSPORTER RIBU"/>
    <property type="match status" value="1"/>
</dbReference>
<comment type="similarity">
    <text evidence="2 8">Belongs to the prokaryotic riboflavin transporter (P-RFT) (TC 2.A.87) family.</text>
</comment>
<feature type="transmembrane region" description="Helical" evidence="9">
    <location>
        <begin position="126"/>
        <end position="147"/>
    </location>
</feature>
<feature type="transmembrane region" description="Helical" evidence="9">
    <location>
        <begin position="167"/>
        <end position="191"/>
    </location>
</feature>
<evidence type="ECO:0000313" key="10">
    <source>
        <dbReference type="EMBL" id="KRK91696.1"/>
    </source>
</evidence>
<comment type="function">
    <text evidence="8">Probably a riboflavin-binding protein that interacts with the energy-coupling factor (ECF) ABC-transporter complex.</text>
</comment>
<dbReference type="Proteomes" id="UP000051379">
    <property type="component" value="Unassembled WGS sequence"/>
</dbReference>
<dbReference type="InterPro" id="IPR024529">
    <property type="entry name" value="ECF_trnsprt_substrate-spec"/>
</dbReference>
<proteinExistence type="inferred from homology"/>
<gene>
    <name evidence="10" type="ORF">FC88_GL001161</name>
</gene>
<dbReference type="Gene3D" id="1.10.1760.20">
    <property type="match status" value="1"/>
</dbReference>
<evidence type="ECO:0000256" key="3">
    <source>
        <dbReference type="ARBA" id="ARBA00022448"/>
    </source>
</evidence>
<keyword evidence="11" id="KW-1185">Reference proteome</keyword>
<reference evidence="10 11" key="1">
    <citation type="journal article" date="2015" name="Genome Announc.">
        <title>Expanding the biotechnology potential of lactobacilli through comparative genomics of 213 strains and associated genera.</title>
        <authorList>
            <person name="Sun Z."/>
            <person name="Harris H.M."/>
            <person name="McCann A."/>
            <person name="Guo C."/>
            <person name="Argimon S."/>
            <person name="Zhang W."/>
            <person name="Yang X."/>
            <person name="Jeffery I.B."/>
            <person name="Cooney J.C."/>
            <person name="Kagawa T.F."/>
            <person name="Liu W."/>
            <person name="Song Y."/>
            <person name="Salvetti E."/>
            <person name="Wrobel A."/>
            <person name="Rasinkangas P."/>
            <person name="Parkhill J."/>
            <person name="Rea M.C."/>
            <person name="O'Sullivan O."/>
            <person name="Ritari J."/>
            <person name="Douillard F.P."/>
            <person name="Paul Ross R."/>
            <person name="Yang R."/>
            <person name="Briner A.E."/>
            <person name="Felis G.E."/>
            <person name="de Vos W.M."/>
            <person name="Barrangou R."/>
            <person name="Klaenhammer T.R."/>
            <person name="Caufield P.W."/>
            <person name="Cui Y."/>
            <person name="Zhang H."/>
            <person name="O'Toole P.W."/>
        </authorList>
    </citation>
    <scope>NUCLEOTIDE SEQUENCE [LARGE SCALE GENOMIC DNA]</scope>
    <source>
        <strain evidence="10 11">JCM 17355</strain>
    </source>
</reference>
<dbReference type="InterPro" id="IPR025720">
    <property type="entry name" value="RibU"/>
</dbReference>
<keyword evidence="5 9" id="KW-0812">Transmembrane</keyword>
<evidence type="ECO:0000256" key="4">
    <source>
        <dbReference type="ARBA" id="ARBA00022475"/>
    </source>
</evidence>
<evidence type="ECO:0000256" key="7">
    <source>
        <dbReference type="ARBA" id="ARBA00023136"/>
    </source>
</evidence>
<dbReference type="Pfam" id="PF12822">
    <property type="entry name" value="ECF_trnsprt"/>
    <property type="match status" value="1"/>
</dbReference>
<protein>
    <recommendedName>
        <fullName evidence="8">Riboflavin transporter</fullName>
    </recommendedName>
</protein>
<keyword evidence="3 8" id="KW-0813">Transport</keyword>
<name>A0ABR5P5D6_9LACO</name>
<evidence type="ECO:0000256" key="1">
    <source>
        <dbReference type="ARBA" id="ARBA00004651"/>
    </source>
</evidence>
<evidence type="ECO:0000256" key="6">
    <source>
        <dbReference type="ARBA" id="ARBA00022989"/>
    </source>
</evidence>
<keyword evidence="7 8" id="KW-0472">Membrane</keyword>
<comment type="subcellular location">
    <subcellularLocation>
        <location evidence="1">Cell membrane</location>
        <topology evidence="1">Multi-pass membrane protein</topology>
    </subcellularLocation>
</comment>
<organism evidence="10 11">
    <name type="scientific">Companilactobacillus futsaii JCM 17355</name>
    <dbReference type="NCBI Taxonomy" id="1423818"/>
    <lineage>
        <taxon>Bacteria</taxon>
        <taxon>Bacillati</taxon>
        <taxon>Bacillota</taxon>
        <taxon>Bacilli</taxon>
        <taxon>Lactobacillales</taxon>
        <taxon>Lactobacillaceae</taxon>
        <taxon>Companilactobacillus</taxon>
    </lineage>
</organism>
<evidence type="ECO:0000256" key="9">
    <source>
        <dbReference type="SAM" id="Phobius"/>
    </source>
</evidence>
<feature type="transmembrane region" description="Helical" evidence="9">
    <location>
        <begin position="89"/>
        <end position="114"/>
    </location>
</feature>
<comment type="caution">
    <text evidence="10">The sequence shown here is derived from an EMBL/GenBank/DDBJ whole genome shotgun (WGS) entry which is preliminary data.</text>
</comment>
<feature type="transmembrane region" description="Helical" evidence="9">
    <location>
        <begin position="63"/>
        <end position="83"/>
    </location>
</feature>
<evidence type="ECO:0000256" key="2">
    <source>
        <dbReference type="ARBA" id="ARBA00005540"/>
    </source>
</evidence>
<evidence type="ECO:0000313" key="11">
    <source>
        <dbReference type="Proteomes" id="UP000051379"/>
    </source>
</evidence>
<feature type="transmembrane region" description="Helical" evidence="9">
    <location>
        <begin position="29"/>
        <end position="56"/>
    </location>
</feature>
<evidence type="ECO:0000256" key="8">
    <source>
        <dbReference type="PIRNR" id="PIRNR037778"/>
    </source>
</evidence>
<dbReference type="PIRSF" id="PIRSF037778">
    <property type="entry name" value="UCP037778_transp_RibU"/>
    <property type="match status" value="1"/>
</dbReference>
<keyword evidence="4 8" id="KW-1003">Cell membrane</keyword>
<accession>A0ABR5P5D6</accession>